<feature type="domain" description="Acyl-CoA thioesterase-like C-terminal" evidence="2">
    <location>
        <begin position="132"/>
        <end position="262"/>
    </location>
</feature>
<dbReference type="RefSeq" id="WP_065993343.1">
    <property type="nucleotide sequence ID" value="NZ_CP029397.2"/>
</dbReference>
<keyword evidence="4" id="KW-1185">Reference proteome</keyword>
<dbReference type="EMBL" id="CP029397">
    <property type="protein sequence ID" value="AWL27807.1"/>
    <property type="molecule type" value="Genomic_DNA"/>
</dbReference>
<dbReference type="STRING" id="1871111.GCA_001704615_02251"/>
<sequence>MPLKDLFTQIEQQEWIELPAGWLQGRTIFGGLVAGMLIHKATVTINDPLKKLLSCSITFVGPVEQAPVRLSAEILRQGKSVTSIEVRLWQNDAVQSILIASFGSQRESQIQVALQPQIPDFPTLDQIHIVPKYLPFPECVQNFQLAWTHGSYPITASKQPDFAGWCRFDPERHTQRSMTLADIVNLMDVWPPGVLPMFKQPAPASSLTWQVTFIHPLQHQLHDWFKYQVITDHAEHGYATEHSYLWDQENRLIAIARQTVTVFV</sequence>
<proteinExistence type="predicted"/>
<evidence type="ECO:0000313" key="3">
    <source>
        <dbReference type="EMBL" id="AWL27807.1"/>
    </source>
</evidence>
<dbReference type="InterPro" id="IPR042171">
    <property type="entry name" value="Acyl-CoA_hotdog"/>
</dbReference>
<dbReference type="Gene3D" id="2.40.160.210">
    <property type="entry name" value="Acyl-CoA thioesterase, double hotdog domain"/>
    <property type="match status" value="1"/>
</dbReference>
<dbReference type="InterPro" id="IPR052389">
    <property type="entry name" value="Sec_Metab_Biosynth-Assoc"/>
</dbReference>
<protein>
    <submittedName>
        <fullName evidence="3">Thioesterase family protein</fullName>
    </submittedName>
</protein>
<dbReference type="PANTHER" id="PTHR38110:SF1">
    <property type="entry name" value="THIOESTERASE DOMAIN-CONTAINING PROTEIN"/>
    <property type="match status" value="1"/>
</dbReference>
<dbReference type="InterPro" id="IPR029069">
    <property type="entry name" value="HotDog_dom_sf"/>
</dbReference>
<organism evidence="3 4">
    <name type="scientific">Acinetobacter defluvii</name>
    <dbReference type="NCBI Taxonomy" id="1871111"/>
    <lineage>
        <taxon>Bacteria</taxon>
        <taxon>Pseudomonadati</taxon>
        <taxon>Pseudomonadota</taxon>
        <taxon>Gammaproteobacteria</taxon>
        <taxon>Moraxellales</taxon>
        <taxon>Moraxellaceae</taxon>
        <taxon>Acinetobacter</taxon>
    </lineage>
</organism>
<dbReference type="SUPFAM" id="SSF54637">
    <property type="entry name" value="Thioesterase/thiol ester dehydrase-isomerase"/>
    <property type="match status" value="2"/>
</dbReference>
<dbReference type="InterPro" id="IPR049449">
    <property type="entry name" value="TesB_ACOT8-like_N"/>
</dbReference>
<accession>A0A2S2FA41</accession>
<dbReference type="KEGG" id="adv:DJ533_03975"/>
<name>A0A2S2FA41_9GAMM</name>
<evidence type="ECO:0000259" key="1">
    <source>
        <dbReference type="Pfam" id="PF13622"/>
    </source>
</evidence>
<reference evidence="3" key="1">
    <citation type="submission" date="2019-08" db="EMBL/GenBank/DDBJ databases">
        <title>The complete genome of Acinetobacter defluvii strain WCHAD010030.</title>
        <authorList>
            <person name="Hu Y."/>
            <person name="Qin J."/>
            <person name="Feng Y."/>
            <person name="Zong Z."/>
        </authorList>
    </citation>
    <scope>NUCLEOTIDE SEQUENCE</scope>
    <source>
        <strain evidence="3">WCHA30</strain>
    </source>
</reference>
<evidence type="ECO:0000313" key="4">
    <source>
        <dbReference type="Proteomes" id="UP000245977"/>
    </source>
</evidence>
<dbReference type="PANTHER" id="PTHR38110">
    <property type="entry name" value="CHROMOSOME 23, WHOLE GENOME SHOTGUN SEQUENCE"/>
    <property type="match status" value="1"/>
</dbReference>
<dbReference type="Proteomes" id="UP000245977">
    <property type="component" value="Chromosome"/>
</dbReference>
<gene>
    <name evidence="3" type="ORF">DJ533_03975</name>
</gene>
<evidence type="ECO:0000259" key="2">
    <source>
        <dbReference type="Pfam" id="PF20789"/>
    </source>
</evidence>
<dbReference type="InterPro" id="IPR049450">
    <property type="entry name" value="ACOT8-like_C"/>
</dbReference>
<dbReference type="Pfam" id="PF13622">
    <property type="entry name" value="4HBT_3"/>
    <property type="match status" value="1"/>
</dbReference>
<dbReference type="Pfam" id="PF20789">
    <property type="entry name" value="4HBT_3C"/>
    <property type="match status" value="1"/>
</dbReference>
<dbReference type="AlphaFoldDB" id="A0A2S2FA41"/>
<dbReference type="OrthoDB" id="7059210at2"/>
<feature type="domain" description="Acyl-CoA thioesterase-like N-terminal HotDog" evidence="1">
    <location>
        <begin position="19"/>
        <end position="102"/>
    </location>
</feature>